<accession>A0A369QJ89</accession>
<dbReference type="SUPFAM" id="SSF50118">
    <property type="entry name" value="Cell growth inhibitor/plasmid maintenance toxic component"/>
    <property type="match status" value="1"/>
</dbReference>
<dbReference type="OrthoDB" id="129822at2"/>
<dbReference type="GO" id="GO:0003677">
    <property type="term" value="F:DNA binding"/>
    <property type="evidence" value="ECO:0007669"/>
    <property type="project" value="InterPro"/>
</dbReference>
<dbReference type="PANTHER" id="PTHR33988">
    <property type="entry name" value="ENDORIBONUCLEASE MAZF-RELATED"/>
    <property type="match status" value="1"/>
</dbReference>
<organism evidence="1 2">
    <name type="scientific">Adhaeribacter pallidiroseus</name>
    <dbReference type="NCBI Taxonomy" id="2072847"/>
    <lineage>
        <taxon>Bacteria</taxon>
        <taxon>Pseudomonadati</taxon>
        <taxon>Bacteroidota</taxon>
        <taxon>Cytophagia</taxon>
        <taxon>Cytophagales</taxon>
        <taxon>Hymenobacteraceae</taxon>
        <taxon>Adhaeribacter</taxon>
    </lineage>
</organism>
<dbReference type="Pfam" id="PF02452">
    <property type="entry name" value="PemK_toxin"/>
    <property type="match status" value="1"/>
</dbReference>
<dbReference type="GO" id="GO:0016075">
    <property type="term" value="P:rRNA catabolic process"/>
    <property type="evidence" value="ECO:0007669"/>
    <property type="project" value="TreeGrafter"/>
</dbReference>
<evidence type="ECO:0008006" key="3">
    <source>
        <dbReference type="Google" id="ProtNLM"/>
    </source>
</evidence>
<keyword evidence="2" id="KW-1185">Reference proteome</keyword>
<dbReference type="Proteomes" id="UP000253919">
    <property type="component" value="Unassembled WGS sequence"/>
</dbReference>
<dbReference type="InterPro" id="IPR011067">
    <property type="entry name" value="Plasmid_toxin/cell-grow_inhib"/>
</dbReference>
<sequence>MKYKQGDIVWINFPFTDGSQSKPRPALILSNTRVNDTGDYILVQITSKVRNDGLSLAISVNDYRLSPLLLTSYVRIHRIFTSNEALISSKISAVTDRFTQKVINQLILLLQ</sequence>
<dbReference type="GO" id="GO:0004521">
    <property type="term" value="F:RNA endonuclease activity"/>
    <property type="evidence" value="ECO:0007669"/>
    <property type="project" value="TreeGrafter"/>
</dbReference>
<comment type="caution">
    <text evidence="1">The sequence shown here is derived from an EMBL/GenBank/DDBJ whole genome shotgun (WGS) entry which is preliminary data.</text>
</comment>
<dbReference type="PANTHER" id="PTHR33988:SF2">
    <property type="entry name" value="ENDORIBONUCLEASE MAZF"/>
    <property type="match status" value="1"/>
</dbReference>
<evidence type="ECO:0000313" key="2">
    <source>
        <dbReference type="Proteomes" id="UP000253919"/>
    </source>
</evidence>
<gene>
    <name evidence="1" type="ORF">AHMF7616_01919</name>
</gene>
<evidence type="ECO:0000313" key="1">
    <source>
        <dbReference type="EMBL" id="RDC63317.1"/>
    </source>
</evidence>
<dbReference type="InterPro" id="IPR003477">
    <property type="entry name" value="PemK-like"/>
</dbReference>
<protein>
    <recommendedName>
        <fullName evidence="3">Type II toxin-antitoxin system PemK/MazF family toxin</fullName>
    </recommendedName>
</protein>
<proteinExistence type="predicted"/>
<dbReference type="Gene3D" id="2.30.30.110">
    <property type="match status" value="1"/>
</dbReference>
<dbReference type="AlphaFoldDB" id="A0A369QJ89"/>
<dbReference type="GO" id="GO:0006402">
    <property type="term" value="P:mRNA catabolic process"/>
    <property type="evidence" value="ECO:0007669"/>
    <property type="project" value="TreeGrafter"/>
</dbReference>
<dbReference type="RefSeq" id="WP_115372646.1">
    <property type="nucleotide sequence ID" value="NZ_QASA01000001.1"/>
</dbReference>
<reference evidence="1 2" key="1">
    <citation type="submission" date="2018-04" db="EMBL/GenBank/DDBJ databases">
        <title>Adhaeribacter sp. HMF7616 genome sequencing and assembly.</title>
        <authorList>
            <person name="Kang H."/>
            <person name="Kang J."/>
            <person name="Cha I."/>
            <person name="Kim H."/>
            <person name="Joh K."/>
        </authorList>
    </citation>
    <scope>NUCLEOTIDE SEQUENCE [LARGE SCALE GENOMIC DNA]</scope>
    <source>
        <strain evidence="1 2">HMF7616</strain>
    </source>
</reference>
<dbReference type="EMBL" id="QASA01000001">
    <property type="protein sequence ID" value="RDC63317.1"/>
    <property type="molecule type" value="Genomic_DNA"/>
</dbReference>
<name>A0A369QJ89_9BACT</name>